<feature type="region of interest" description="Disordered" evidence="2">
    <location>
        <begin position="83"/>
        <end position="110"/>
    </location>
</feature>
<dbReference type="EMBL" id="JAKIXB020000048">
    <property type="protein sequence ID" value="KAL1592172.1"/>
    <property type="molecule type" value="Genomic_DNA"/>
</dbReference>
<dbReference type="Proteomes" id="UP001521222">
    <property type="component" value="Unassembled WGS sequence"/>
</dbReference>
<keyword evidence="4" id="KW-1185">Reference proteome</keyword>
<comment type="caution">
    <text evidence="3">The sequence shown here is derived from an EMBL/GenBank/DDBJ whole genome shotgun (WGS) entry which is preliminary data.</text>
</comment>
<evidence type="ECO:0000313" key="3">
    <source>
        <dbReference type="EMBL" id="KAL1592172.1"/>
    </source>
</evidence>
<name>A0ABR3QJ41_9PLEO</name>
<evidence type="ECO:0008006" key="5">
    <source>
        <dbReference type="Google" id="ProtNLM"/>
    </source>
</evidence>
<dbReference type="Gene3D" id="3.90.640.10">
    <property type="entry name" value="Actin, Chain A, domain 4"/>
    <property type="match status" value="1"/>
</dbReference>
<dbReference type="Pfam" id="PF00022">
    <property type="entry name" value="Actin"/>
    <property type="match status" value="1"/>
</dbReference>
<evidence type="ECO:0000256" key="1">
    <source>
        <dbReference type="RuleBase" id="RU000487"/>
    </source>
</evidence>
<feature type="region of interest" description="Disordered" evidence="2">
    <location>
        <begin position="303"/>
        <end position="322"/>
    </location>
</feature>
<feature type="region of interest" description="Disordered" evidence="2">
    <location>
        <begin position="1"/>
        <end position="52"/>
    </location>
</feature>
<dbReference type="PANTHER" id="PTHR11937">
    <property type="entry name" value="ACTIN"/>
    <property type="match status" value="1"/>
</dbReference>
<feature type="region of interest" description="Disordered" evidence="2">
    <location>
        <begin position="439"/>
        <end position="464"/>
    </location>
</feature>
<dbReference type="InterPro" id="IPR043129">
    <property type="entry name" value="ATPase_NBD"/>
</dbReference>
<dbReference type="SMART" id="SM00268">
    <property type="entry name" value="ACTIN"/>
    <property type="match status" value="1"/>
</dbReference>
<feature type="compositionally biased region" description="Low complexity" evidence="2">
    <location>
        <begin position="41"/>
        <end position="52"/>
    </location>
</feature>
<gene>
    <name evidence="3" type="ORF">SLS59_009828</name>
</gene>
<proteinExistence type="inferred from homology"/>
<sequence length="569" mass="63255">MSTSGERKVSASLGRSVRGTTPRLADLASTPETPRTPLQRGSSSLYGSPSSSYRTEDEYVVLEIGSRFIRGGFPGESVPRCTLPFSPDGQRRVGDYRQYDPEYSQKRRRRKKGKVWGEDYELYSLDLTKVDMELVGDKFERATREVYTKYFLLDTKPRRITLALPPRLPHALMTKILDILFKNFHAPSITLMSNPVLSAVAAGLRSALVVDIGWAETLVTAVCEYREVHEKRTVRAGRMLSEEMAKVLNAELDEDAVPGAAKSDVSFEEAEEVLTRVGWCKPNSRGNRRTLYFPAREAPPLEEWEDAVETPPPTVTIPFPKHTPPTELKVSLASLAKPAENALFVTEAPLSEFDDEDLPIHHLVYRTLVALPVDVRRLCMSRIIITGGVADMPGLKTRLLKELEVLVQSRGWDPVKNWGKGAARHEDRLRAQQRNLAKKRLADEDKVSQSTDPATKRNSLPAGLQEPEIDNIDLKLANTSLKNGPPLECSIGGTIRGVQTLGTWAGASLVAHQRIRGIVEIERERYLQHGLQGASRDKEVSVIPQRQSMGPGVARGAGDRVSWTLGVWA</sequence>
<dbReference type="SUPFAM" id="SSF53067">
    <property type="entry name" value="Actin-like ATPase domain"/>
    <property type="match status" value="2"/>
</dbReference>
<dbReference type="InterPro" id="IPR004000">
    <property type="entry name" value="Actin"/>
</dbReference>
<feature type="compositionally biased region" description="Basic and acidic residues" evidence="2">
    <location>
        <begin position="89"/>
        <end position="105"/>
    </location>
</feature>
<dbReference type="Gene3D" id="3.30.420.40">
    <property type="match status" value="2"/>
</dbReference>
<evidence type="ECO:0000313" key="4">
    <source>
        <dbReference type="Proteomes" id="UP001521222"/>
    </source>
</evidence>
<feature type="compositionally biased region" description="Polar residues" evidence="2">
    <location>
        <begin position="448"/>
        <end position="458"/>
    </location>
</feature>
<organism evidence="3 4">
    <name type="scientific">Nothophoma quercina</name>
    <dbReference type="NCBI Taxonomy" id="749835"/>
    <lineage>
        <taxon>Eukaryota</taxon>
        <taxon>Fungi</taxon>
        <taxon>Dikarya</taxon>
        <taxon>Ascomycota</taxon>
        <taxon>Pezizomycotina</taxon>
        <taxon>Dothideomycetes</taxon>
        <taxon>Pleosporomycetidae</taxon>
        <taxon>Pleosporales</taxon>
        <taxon>Pleosporineae</taxon>
        <taxon>Didymellaceae</taxon>
        <taxon>Nothophoma</taxon>
    </lineage>
</organism>
<comment type="similarity">
    <text evidence="1">Belongs to the actin family.</text>
</comment>
<protein>
    <recommendedName>
        <fullName evidence="5">Actin-like ATPase domain-containing protein</fullName>
    </recommendedName>
</protein>
<accession>A0ABR3QJ41</accession>
<evidence type="ECO:0000256" key="2">
    <source>
        <dbReference type="SAM" id="MobiDB-lite"/>
    </source>
</evidence>
<reference evidence="3 4" key="1">
    <citation type="submission" date="2024-02" db="EMBL/GenBank/DDBJ databases">
        <title>De novo assembly and annotation of 12 fungi associated with fruit tree decline syndrome in Ontario, Canada.</title>
        <authorList>
            <person name="Sulman M."/>
            <person name="Ellouze W."/>
            <person name="Ilyukhin E."/>
        </authorList>
    </citation>
    <scope>NUCLEOTIDE SEQUENCE [LARGE SCALE GENOMIC DNA]</scope>
    <source>
        <strain evidence="3 4">M97-236</strain>
    </source>
</reference>